<dbReference type="SUPFAM" id="SSF54631">
    <property type="entry name" value="CBS-domain pair"/>
    <property type="match status" value="1"/>
</dbReference>
<keyword evidence="12" id="KW-1185">Reference proteome</keyword>
<keyword evidence="8" id="KW-0129">CBS domain</keyword>
<keyword evidence="4 9" id="KW-0812">Transmembrane</keyword>
<feature type="domain" description="CBS" evidence="10">
    <location>
        <begin position="197"/>
        <end position="253"/>
    </location>
</feature>
<dbReference type="HOGENOM" id="CLU_037408_1_1_9"/>
<evidence type="ECO:0000259" key="10">
    <source>
        <dbReference type="PROSITE" id="PS51371"/>
    </source>
</evidence>
<keyword evidence="5 9" id="KW-0460">Magnesium</keyword>
<dbReference type="GO" id="GO:0005886">
    <property type="term" value="C:plasma membrane"/>
    <property type="evidence" value="ECO:0007669"/>
    <property type="project" value="UniProtKB-SubCell"/>
</dbReference>
<dbReference type="SMART" id="SM00924">
    <property type="entry name" value="MgtE_N"/>
    <property type="match status" value="1"/>
</dbReference>
<dbReference type="Proteomes" id="UP000001823">
    <property type="component" value="Chromosome"/>
</dbReference>
<dbReference type="InterPro" id="IPR006668">
    <property type="entry name" value="Mg_transptr_MgtE_intracell_dom"/>
</dbReference>
<feature type="transmembrane region" description="Helical" evidence="9">
    <location>
        <begin position="279"/>
        <end position="300"/>
    </location>
</feature>
<keyword evidence="3 9" id="KW-0813">Transport</keyword>
<dbReference type="InterPro" id="IPR006669">
    <property type="entry name" value="MgtE_transporter"/>
</dbReference>
<reference evidence="11 12" key="1">
    <citation type="journal article" date="2006" name="Genome Res.">
        <title>Skewed genomic variability in strains of the toxigenic bacterial pathogen, Clostridium perfringens.</title>
        <authorList>
            <person name="Myers G.S."/>
            <person name="Rasko D.A."/>
            <person name="Cheung J.K."/>
            <person name="Ravel J."/>
            <person name="Seshadri R."/>
            <person name="Deboy R.T."/>
            <person name="Ren Q."/>
            <person name="Varga J."/>
            <person name="Awad M.M."/>
            <person name="Brinkac L.M."/>
            <person name="Daugherty S.C."/>
            <person name="Haft D.H."/>
            <person name="Dodson R.J."/>
            <person name="Madupu R."/>
            <person name="Nelson W.C."/>
            <person name="Rosovitz M.J."/>
            <person name="Sullivan S.A."/>
            <person name="Khouri H."/>
            <person name="Dimitrov G.I."/>
            <person name="Watkins K.L."/>
            <person name="Mulligan S."/>
            <person name="Benton J."/>
            <person name="Radune D."/>
            <person name="Fisher D.J."/>
            <person name="Atkins H.S."/>
            <person name="Hiscox T."/>
            <person name="Jost B.H."/>
            <person name="Billington S.J."/>
            <person name="Songer J.G."/>
            <person name="McClane B.A."/>
            <person name="Titball R.W."/>
            <person name="Rood J.I."/>
            <person name="Melville S.B."/>
            <person name="Paulsen I.T."/>
        </authorList>
    </citation>
    <scope>NUCLEOTIDE SEQUENCE [LARGE SCALE GENOMIC DNA]</scope>
    <source>
        <strain evidence="12">ATCC 13124 / DSM 756 / JCM 1290 / NCIMB 6125 / NCTC 8237 / S 107 / Type A</strain>
    </source>
</reference>
<dbReference type="NCBIfam" id="TIGR00400">
    <property type="entry name" value="mgtE"/>
    <property type="match status" value="1"/>
</dbReference>
<dbReference type="InterPro" id="IPR000644">
    <property type="entry name" value="CBS_dom"/>
</dbReference>
<dbReference type="Gene3D" id="3.10.580.10">
    <property type="entry name" value="CBS-domain"/>
    <property type="match status" value="1"/>
</dbReference>
<evidence type="ECO:0000256" key="4">
    <source>
        <dbReference type="ARBA" id="ARBA00022692"/>
    </source>
</evidence>
<name>A0A0H2YS51_CLOP1</name>
<dbReference type="PANTHER" id="PTHR43773">
    <property type="entry name" value="MAGNESIUM TRANSPORTER MGTE"/>
    <property type="match status" value="1"/>
</dbReference>
<organism evidence="11 12">
    <name type="scientific">Clostridium perfringens (strain ATCC 13124 / DSM 756 / JCM 1290 / NCIMB 6125 / NCTC 8237 / Type A)</name>
    <dbReference type="NCBI Taxonomy" id="195103"/>
    <lineage>
        <taxon>Bacteria</taxon>
        <taxon>Bacillati</taxon>
        <taxon>Bacillota</taxon>
        <taxon>Clostridia</taxon>
        <taxon>Eubacteriales</taxon>
        <taxon>Clostridiaceae</taxon>
        <taxon>Clostridium</taxon>
    </lineage>
</organism>
<dbReference type="eggNOG" id="COG2239">
    <property type="taxonomic scope" value="Bacteria"/>
</dbReference>
<protein>
    <recommendedName>
        <fullName evidence="9">Magnesium transporter MgtE</fullName>
    </recommendedName>
</protein>
<dbReference type="InterPro" id="IPR046342">
    <property type="entry name" value="CBS_dom_sf"/>
</dbReference>
<feature type="transmembrane region" description="Helical" evidence="9">
    <location>
        <begin position="353"/>
        <end position="374"/>
    </location>
</feature>
<dbReference type="InterPro" id="IPR038076">
    <property type="entry name" value="MgtE_N_sf"/>
</dbReference>
<dbReference type="PANTHER" id="PTHR43773:SF1">
    <property type="entry name" value="MAGNESIUM TRANSPORTER MGTE"/>
    <property type="match status" value="1"/>
</dbReference>
<evidence type="ECO:0000256" key="9">
    <source>
        <dbReference type="RuleBase" id="RU362011"/>
    </source>
</evidence>
<comment type="subcellular location">
    <subcellularLocation>
        <location evidence="9">Cell membrane</location>
        <topology evidence="9">Multi-pass membrane protein</topology>
    </subcellularLocation>
    <subcellularLocation>
        <location evidence="1">Membrane</location>
        <topology evidence="1">Multi-pass membrane protein</topology>
    </subcellularLocation>
</comment>
<evidence type="ECO:0000256" key="2">
    <source>
        <dbReference type="ARBA" id="ARBA00009749"/>
    </source>
</evidence>
<evidence type="ECO:0000256" key="5">
    <source>
        <dbReference type="ARBA" id="ARBA00022842"/>
    </source>
</evidence>
<dbReference type="Pfam" id="PF00571">
    <property type="entry name" value="CBS"/>
    <property type="match status" value="2"/>
</dbReference>
<dbReference type="InterPro" id="IPR036739">
    <property type="entry name" value="SLC41_membr_dom_sf"/>
</dbReference>
<comment type="subunit">
    <text evidence="9">Homodimer.</text>
</comment>
<evidence type="ECO:0000256" key="1">
    <source>
        <dbReference type="ARBA" id="ARBA00004141"/>
    </source>
</evidence>
<evidence type="ECO:0000313" key="11">
    <source>
        <dbReference type="EMBL" id="ABG83495.1"/>
    </source>
</evidence>
<keyword evidence="6 9" id="KW-1133">Transmembrane helix</keyword>
<dbReference type="GeneID" id="93002235"/>
<evidence type="ECO:0000256" key="6">
    <source>
        <dbReference type="ARBA" id="ARBA00022989"/>
    </source>
</evidence>
<dbReference type="PaxDb" id="195103-CPF_1450"/>
<feature type="transmembrane region" description="Helical" evidence="9">
    <location>
        <begin position="380"/>
        <end position="402"/>
    </location>
</feature>
<proteinExistence type="inferred from homology"/>
<comment type="function">
    <text evidence="9">Acts as a magnesium transporter.</text>
</comment>
<evidence type="ECO:0000313" key="12">
    <source>
        <dbReference type="Proteomes" id="UP000001823"/>
    </source>
</evidence>
<dbReference type="Pfam" id="PF03448">
    <property type="entry name" value="MgtE_N"/>
    <property type="match status" value="1"/>
</dbReference>
<evidence type="ECO:0000256" key="7">
    <source>
        <dbReference type="ARBA" id="ARBA00023136"/>
    </source>
</evidence>
<sequence>MNKRITKEKLKDILAKYPSNKFDSLDDIHPADIVDLLEENEENIKLIKKLPENMIADIIDFAKDDDKVNILKSLPEEKKKKVLNLIASDELTDLMASLNREETSKLLSSMPVQDAKDLRKLLTYAPDTAGGVMATEFISIKDTMSVKETLEYLQLEAPKAESAYYIYVVDDLGILQGVVSLRELVISKFDEKISEIVNKNVISVPFDMDQEEVANIFDKYGLLTIPVVDYKDMLLGIITIDDVIEIIKEETTEDIHRLGGVDGEEKVDSTVKESVKSRLPWLFVNLITAFLASATVGLFEGTISKVVILATFMPIVAGMGGNGGTQTLTIIVRGIALGELTFKNAKRIFFKEIGVGILTGAATGLVTAIVAVLWSGKPAIGIVIGLAMILNMTAATFAGYLVPVVLKKLKIDPALASAVFVTTVTDVCGFFFFLGLGTLFLPYLT</sequence>
<dbReference type="SMART" id="SM00116">
    <property type="entry name" value="CBS"/>
    <property type="match status" value="2"/>
</dbReference>
<dbReference type="RefSeq" id="WP_003452139.1">
    <property type="nucleotide sequence ID" value="NC_008261.1"/>
</dbReference>
<dbReference type="GO" id="GO:0015095">
    <property type="term" value="F:magnesium ion transmembrane transporter activity"/>
    <property type="evidence" value="ECO:0007669"/>
    <property type="project" value="UniProtKB-UniRule"/>
</dbReference>
<dbReference type="CDD" id="cd04606">
    <property type="entry name" value="CBS_pair_Mg_transporter"/>
    <property type="match status" value="1"/>
</dbReference>
<keyword evidence="9" id="KW-0479">Metal-binding</keyword>
<feature type="transmembrane region" description="Helical" evidence="9">
    <location>
        <begin position="306"/>
        <end position="332"/>
    </location>
</feature>
<dbReference type="Gene3D" id="1.25.60.10">
    <property type="entry name" value="MgtE N-terminal domain-like"/>
    <property type="match status" value="1"/>
</dbReference>
<dbReference type="PROSITE" id="PS51371">
    <property type="entry name" value="CBS"/>
    <property type="match status" value="2"/>
</dbReference>
<feature type="transmembrane region" description="Helical" evidence="9">
    <location>
        <begin position="414"/>
        <end position="441"/>
    </location>
</feature>
<gene>
    <name evidence="11" type="primary">mgtE</name>
    <name evidence="11" type="ordered locus">CPF_1450</name>
</gene>
<comment type="similarity">
    <text evidence="2 9">Belongs to the SLC41A transporter family.</text>
</comment>
<dbReference type="EMBL" id="CP000246">
    <property type="protein sequence ID" value="ABG83495.1"/>
    <property type="molecule type" value="Genomic_DNA"/>
</dbReference>
<dbReference type="InterPro" id="IPR006667">
    <property type="entry name" value="SLC41_membr_dom"/>
</dbReference>
<evidence type="ECO:0000256" key="3">
    <source>
        <dbReference type="ARBA" id="ARBA00022448"/>
    </source>
</evidence>
<dbReference type="Pfam" id="PF01769">
    <property type="entry name" value="MgtE"/>
    <property type="match status" value="1"/>
</dbReference>
<dbReference type="GO" id="GO:0046872">
    <property type="term" value="F:metal ion binding"/>
    <property type="evidence" value="ECO:0007669"/>
    <property type="project" value="UniProtKB-KW"/>
</dbReference>
<keyword evidence="7 9" id="KW-0472">Membrane</keyword>
<dbReference type="AlphaFoldDB" id="A0A0H2YS51"/>
<dbReference type="KEGG" id="cpf:CPF_1450"/>
<feature type="domain" description="CBS" evidence="10">
    <location>
        <begin position="133"/>
        <end position="195"/>
    </location>
</feature>
<dbReference type="Gene3D" id="1.10.357.20">
    <property type="entry name" value="SLC41 divalent cation transporters, integral membrane domain"/>
    <property type="match status" value="1"/>
</dbReference>
<accession>A0A0H2YS51</accession>
<evidence type="ECO:0000256" key="8">
    <source>
        <dbReference type="PROSITE-ProRule" id="PRU00703"/>
    </source>
</evidence>
<dbReference type="SUPFAM" id="SSF161093">
    <property type="entry name" value="MgtE membrane domain-like"/>
    <property type="match status" value="1"/>
</dbReference>
<dbReference type="SUPFAM" id="SSF158791">
    <property type="entry name" value="MgtE N-terminal domain-like"/>
    <property type="match status" value="1"/>
</dbReference>
<keyword evidence="9" id="KW-1003">Cell membrane</keyword>